<organism evidence="8 9">
    <name type="scientific">Thiocapsa imhoffii</name>
    <dbReference type="NCBI Taxonomy" id="382777"/>
    <lineage>
        <taxon>Bacteria</taxon>
        <taxon>Pseudomonadati</taxon>
        <taxon>Pseudomonadota</taxon>
        <taxon>Gammaproteobacteria</taxon>
        <taxon>Chromatiales</taxon>
        <taxon>Chromatiaceae</taxon>
        <taxon>Thiocapsa</taxon>
    </lineage>
</organism>
<feature type="transmembrane region" description="Helical" evidence="6">
    <location>
        <begin position="146"/>
        <end position="178"/>
    </location>
</feature>
<evidence type="ECO:0000256" key="2">
    <source>
        <dbReference type="ARBA" id="ARBA00022448"/>
    </source>
</evidence>
<dbReference type="AlphaFoldDB" id="A0A9X0WF80"/>
<keyword evidence="4 6" id="KW-1133">Transmembrane helix</keyword>
<evidence type="ECO:0000256" key="6">
    <source>
        <dbReference type="SAM" id="Phobius"/>
    </source>
</evidence>
<keyword evidence="9" id="KW-1185">Reference proteome</keyword>
<dbReference type="PANTHER" id="PTHR10283:SF92">
    <property type="entry name" value="LOW-AFFINITY PHOSPHATE TRANSPORTER PHO91"/>
    <property type="match status" value="1"/>
</dbReference>
<evidence type="ECO:0000256" key="5">
    <source>
        <dbReference type="ARBA" id="ARBA00023136"/>
    </source>
</evidence>
<dbReference type="RefSeq" id="WP_200386017.1">
    <property type="nucleotide sequence ID" value="NZ_NRSD01000001.1"/>
</dbReference>
<dbReference type="NCBIfam" id="TIGR00785">
    <property type="entry name" value="dass"/>
    <property type="match status" value="1"/>
</dbReference>
<dbReference type="InterPro" id="IPR004680">
    <property type="entry name" value="Cit_transptr-like_dom"/>
</dbReference>
<name>A0A9X0WF80_9GAMM</name>
<sequence>MTTSSVRPRVALPSLTLVQRLGLLAGVVAFIIPLAIDIPGLEPAGERMLAIFLLAILLWVTEAIPLYATATLVILLQVLMLSDQALVGGIGPLPPAASYFAALANPVIILFLGGFLIADGAHKYGLDRNLAAVLLRPFAGNARRSVLGLMAITALLSMFVSNTATAATMFAVVIPILAALPTGPARTGVALAIPVAANVGGIGTPVGSPPNAIALGALEAQGQGVSFIGWMFLAVPLMLVVLLFAWWFLTRRYIKADTPLVLELSANFDRSPAAIIFYVIAGSTVLLWLTEPLHGISSSTVGFIPVVALLATQVMSADDLRRLQWPVLWLVAGGIALGAGIGNSGLDAWLIGLLSWDALPLALLLLLLVGVSVGLSTVISNSATANLLVPLALSLAIGLPIDPTAVGVMVALACSLAMALPISTPPNAVAYATGEVPTSAMALSGFVIGGFGALLLALAMPSLWGALGLL</sequence>
<gene>
    <name evidence="8" type="ORF">CKO25_00850</name>
</gene>
<feature type="transmembrane region" description="Helical" evidence="6">
    <location>
        <begin position="295"/>
        <end position="315"/>
    </location>
</feature>
<evidence type="ECO:0000313" key="9">
    <source>
        <dbReference type="Proteomes" id="UP001138802"/>
    </source>
</evidence>
<feature type="domain" description="Citrate transporter-like" evidence="7">
    <location>
        <begin position="56"/>
        <end position="409"/>
    </location>
</feature>
<evidence type="ECO:0000313" key="8">
    <source>
        <dbReference type="EMBL" id="MBK1643224.1"/>
    </source>
</evidence>
<dbReference type="GO" id="GO:0005315">
    <property type="term" value="F:phosphate transmembrane transporter activity"/>
    <property type="evidence" value="ECO:0007669"/>
    <property type="project" value="TreeGrafter"/>
</dbReference>
<evidence type="ECO:0000256" key="4">
    <source>
        <dbReference type="ARBA" id="ARBA00022989"/>
    </source>
</evidence>
<keyword evidence="5 6" id="KW-0472">Membrane</keyword>
<feature type="transmembrane region" description="Helical" evidence="6">
    <location>
        <begin position="17"/>
        <end position="36"/>
    </location>
</feature>
<accession>A0A9X0WF80</accession>
<protein>
    <submittedName>
        <fullName evidence="8">Transporter</fullName>
    </submittedName>
</protein>
<comment type="caution">
    <text evidence="8">The sequence shown here is derived from an EMBL/GenBank/DDBJ whole genome shotgun (WGS) entry which is preliminary data.</text>
</comment>
<dbReference type="PANTHER" id="PTHR10283">
    <property type="entry name" value="SOLUTE CARRIER FAMILY 13 MEMBER"/>
    <property type="match status" value="1"/>
</dbReference>
<keyword evidence="3 6" id="KW-0812">Transmembrane</keyword>
<feature type="transmembrane region" description="Helical" evidence="6">
    <location>
        <begin position="48"/>
        <end position="76"/>
    </location>
</feature>
<dbReference type="GO" id="GO:0005886">
    <property type="term" value="C:plasma membrane"/>
    <property type="evidence" value="ECO:0007669"/>
    <property type="project" value="TreeGrafter"/>
</dbReference>
<reference evidence="8 9" key="1">
    <citation type="journal article" date="2020" name="Microorganisms">
        <title>Osmotic Adaptation and Compatible Solute Biosynthesis of Phototrophic Bacteria as Revealed from Genome Analyses.</title>
        <authorList>
            <person name="Imhoff J.F."/>
            <person name="Rahn T."/>
            <person name="Kunzel S."/>
            <person name="Keller A."/>
            <person name="Neulinger S.C."/>
        </authorList>
    </citation>
    <scope>NUCLEOTIDE SEQUENCE [LARGE SCALE GENOMIC DNA]</scope>
    <source>
        <strain evidence="8 9">DSM 21303</strain>
    </source>
</reference>
<evidence type="ECO:0000259" key="7">
    <source>
        <dbReference type="Pfam" id="PF03600"/>
    </source>
</evidence>
<evidence type="ECO:0000256" key="1">
    <source>
        <dbReference type="ARBA" id="ARBA00004141"/>
    </source>
</evidence>
<feature type="transmembrane region" description="Helical" evidence="6">
    <location>
        <begin position="440"/>
        <end position="467"/>
    </location>
</feature>
<comment type="subcellular location">
    <subcellularLocation>
        <location evidence="1">Membrane</location>
        <topology evidence="1">Multi-pass membrane protein</topology>
    </subcellularLocation>
</comment>
<feature type="transmembrane region" description="Helical" evidence="6">
    <location>
        <begin position="391"/>
        <end position="420"/>
    </location>
</feature>
<keyword evidence="2" id="KW-0813">Transport</keyword>
<proteinExistence type="predicted"/>
<dbReference type="Proteomes" id="UP001138802">
    <property type="component" value="Unassembled WGS sequence"/>
</dbReference>
<feature type="transmembrane region" description="Helical" evidence="6">
    <location>
        <begin position="96"/>
        <end position="118"/>
    </location>
</feature>
<feature type="transmembrane region" description="Helical" evidence="6">
    <location>
        <begin position="327"/>
        <end position="346"/>
    </location>
</feature>
<dbReference type="EMBL" id="NRSD01000001">
    <property type="protein sequence ID" value="MBK1643224.1"/>
    <property type="molecule type" value="Genomic_DNA"/>
</dbReference>
<dbReference type="InterPro" id="IPR001898">
    <property type="entry name" value="SLC13A/DASS"/>
</dbReference>
<feature type="transmembrane region" description="Helical" evidence="6">
    <location>
        <begin position="358"/>
        <end position="379"/>
    </location>
</feature>
<feature type="transmembrane region" description="Helical" evidence="6">
    <location>
        <begin position="227"/>
        <end position="249"/>
    </location>
</feature>
<feature type="transmembrane region" description="Helical" evidence="6">
    <location>
        <begin position="270"/>
        <end position="289"/>
    </location>
</feature>
<evidence type="ECO:0000256" key="3">
    <source>
        <dbReference type="ARBA" id="ARBA00022692"/>
    </source>
</evidence>
<dbReference type="Pfam" id="PF03600">
    <property type="entry name" value="CitMHS"/>
    <property type="match status" value="1"/>
</dbReference>